<gene>
    <name evidence="2" type="ORF">CEJ45_24405</name>
</gene>
<dbReference type="AlphaFoldDB" id="A0A225SKG1"/>
<proteinExistence type="predicted"/>
<dbReference type="InterPro" id="IPR009057">
    <property type="entry name" value="Homeodomain-like_sf"/>
</dbReference>
<dbReference type="Pfam" id="PF01527">
    <property type="entry name" value="HTH_Tnp_1"/>
    <property type="match status" value="1"/>
</dbReference>
<dbReference type="EMBL" id="NJGV01000064">
    <property type="protein sequence ID" value="OWY31589.1"/>
    <property type="molecule type" value="Genomic_DNA"/>
</dbReference>
<name>A0A225SKG1_9BURK</name>
<dbReference type="InterPro" id="IPR002514">
    <property type="entry name" value="Transposase_8"/>
</dbReference>
<dbReference type="Proteomes" id="UP000214747">
    <property type="component" value="Unassembled WGS sequence"/>
</dbReference>
<evidence type="ECO:0000313" key="3">
    <source>
        <dbReference type="Proteomes" id="UP000214747"/>
    </source>
</evidence>
<evidence type="ECO:0000256" key="1">
    <source>
        <dbReference type="SAM" id="Coils"/>
    </source>
</evidence>
<reference evidence="2 3" key="1">
    <citation type="journal article" date="2010" name="Int. J. Syst. Evol. Microbiol.">
        <title>Reclassification of Herbaspirillum putei as a later heterotypic synonym of Herbaspirillum huttiense, with the description of H. huttiense subsp. huttiense subsp. nov. and H. huttiense subsp. putei subsp. nov., comb. nov., and description of Herbaspirillum aquaticum sp. nov.</title>
        <authorList>
            <person name="Dobritsa A.P."/>
            <person name="Reddy M.C."/>
            <person name="Samadpour M."/>
        </authorList>
    </citation>
    <scope>NUCLEOTIDE SEQUENCE [LARGE SCALE GENOMIC DNA]</scope>
    <source>
        <strain evidence="2 3">IEH 4430</strain>
    </source>
</reference>
<dbReference type="GO" id="GO:0006313">
    <property type="term" value="P:DNA transposition"/>
    <property type="evidence" value="ECO:0007669"/>
    <property type="project" value="InterPro"/>
</dbReference>
<protein>
    <recommendedName>
        <fullName evidence="4">Transposase</fullName>
    </recommendedName>
</protein>
<dbReference type="PANTHER" id="PTHR33609">
    <property type="entry name" value="LOW CALCIUM RESPONSE LOCUS PROTEIN S"/>
    <property type="match status" value="1"/>
</dbReference>
<dbReference type="InterPro" id="IPR052546">
    <property type="entry name" value="Transposase_8_domain"/>
</dbReference>
<evidence type="ECO:0008006" key="4">
    <source>
        <dbReference type="Google" id="ProtNLM"/>
    </source>
</evidence>
<evidence type="ECO:0000313" key="2">
    <source>
        <dbReference type="EMBL" id="OWY31589.1"/>
    </source>
</evidence>
<dbReference type="GO" id="GO:0004803">
    <property type="term" value="F:transposase activity"/>
    <property type="evidence" value="ECO:0007669"/>
    <property type="project" value="InterPro"/>
</dbReference>
<keyword evidence="1" id="KW-0175">Coiled coil</keyword>
<dbReference type="SUPFAM" id="SSF46689">
    <property type="entry name" value="Homeodomain-like"/>
    <property type="match status" value="1"/>
</dbReference>
<dbReference type="Gene3D" id="1.10.10.60">
    <property type="entry name" value="Homeodomain-like"/>
    <property type="match status" value="1"/>
</dbReference>
<comment type="caution">
    <text evidence="2">The sequence shown here is derived from an EMBL/GenBank/DDBJ whole genome shotgun (WGS) entry which is preliminary data.</text>
</comment>
<keyword evidence="3" id="KW-1185">Reference proteome</keyword>
<dbReference type="PANTHER" id="PTHR33609:SF1">
    <property type="entry name" value="TRANSPOSASE"/>
    <property type="match status" value="1"/>
</dbReference>
<feature type="coiled-coil region" evidence="1">
    <location>
        <begin position="53"/>
        <end position="80"/>
    </location>
</feature>
<sequence>MPKKRFTSEDIIHKLREAEVMSAQGKTVAEISRQLGVTEQTYFRWRKEYGGLKIDQAKRLKELEQENARLRRALSDAVIDNQILREVSRGNF</sequence>
<accession>A0A225SKG1</accession>
<organism evidence="2 3">
    <name type="scientific">Herbaspirillum aquaticum</name>
    <dbReference type="NCBI Taxonomy" id="568783"/>
    <lineage>
        <taxon>Bacteria</taxon>
        <taxon>Pseudomonadati</taxon>
        <taxon>Pseudomonadota</taxon>
        <taxon>Betaproteobacteria</taxon>
        <taxon>Burkholderiales</taxon>
        <taxon>Oxalobacteraceae</taxon>
        <taxon>Herbaspirillum</taxon>
    </lineage>
</organism>
<dbReference type="GO" id="GO:0003677">
    <property type="term" value="F:DNA binding"/>
    <property type="evidence" value="ECO:0007669"/>
    <property type="project" value="InterPro"/>
</dbReference>